<accession>A0AAN6KA05</accession>
<dbReference type="Proteomes" id="UP001175353">
    <property type="component" value="Unassembled WGS sequence"/>
</dbReference>
<dbReference type="AlphaFoldDB" id="A0AAN6KA05"/>
<name>A0AAN6KA05_9PEZI</name>
<evidence type="ECO:0000313" key="1">
    <source>
        <dbReference type="EMBL" id="KAK0305032.1"/>
    </source>
</evidence>
<protein>
    <submittedName>
        <fullName evidence="2">Uncharacterized protein</fullName>
    </submittedName>
</protein>
<keyword evidence="3" id="KW-1185">Reference proteome</keyword>
<evidence type="ECO:0000313" key="3">
    <source>
        <dbReference type="Proteomes" id="UP001175353"/>
    </source>
</evidence>
<proteinExistence type="predicted"/>
<gene>
    <name evidence="1" type="ORF">LTR82_016984</name>
    <name evidence="2" type="ORF">LTR91_015378</name>
</gene>
<reference evidence="2" key="2">
    <citation type="submission" date="2023-06" db="EMBL/GenBank/DDBJ databases">
        <title>Black Yeasts Isolated from many extreme environments.</title>
        <authorList>
            <person name="Coleine C."/>
            <person name="Stajich J.E."/>
            <person name="Selbmann L."/>
        </authorList>
    </citation>
    <scope>NUCLEOTIDE SEQUENCE</scope>
    <source>
        <strain evidence="2">CCFEE 5200</strain>
    </source>
</reference>
<organism evidence="2 3">
    <name type="scientific">Friedmanniomyces endolithicus</name>
    <dbReference type="NCBI Taxonomy" id="329885"/>
    <lineage>
        <taxon>Eukaryota</taxon>
        <taxon>Fungi</taxon>
        <taxon>Dikarya</taxon>
        <taxon>Ascomycota</taxon>
        <taxon>Pezizomycotina</taxon>
        <taxon>Dothideomycetes</taxon>
        <taxon>Dothideomycetidae</taxon>
        <taxon>Mycosphaerellales</taxon>
        <taxon>Teratosphaeriaceae</taxon>
        <taxon>Friedmanniomyces</taxon>
    </lineage>
</organism>
<comment type="caution">
    <text evidence="2">The sequence shown here is derived from an EMBL/GenBank/DDBJ whole genome shotgun (WGS) entry which is preliminary data.</text>
</comment>
<evidence type="ECO:0000313" key="2">
    <source>
        <dbReference type="EMBL" id="KAK0971824.1"/>
    </source>
</evidence>
<reference evidence="1" key="1">
    <citation type="submission" date="2021-12" db="EMBL/GenBank/DDBJ databases">
        <title>Black yeast isolated from Biological Soil Crust.</title>
        <authorList>
            <person name="Kurbessoian T."/>
        </authorList>
    </citation>
    <scope>NUCLEOTIDE SEQUENCE</scope>
    <source>
        <strain evidence="1">CCFEE 5208</strain>
    </source>
</reference>
<dbReference type="EMBL" id="JASUXU010000120">
    <property type="protein sequence ID" value="KAK0305032.1"/>
    <property type="molecule type" value="Genomic_DNA"/>
</dbReference>
<dbReference type="Proteomes" id="UP001168146">
    <property type="component" value="Unassembled WGS sequence"/>
</dbReference>
<dbReference type="EMBL" id="JAUJLE010000174">
    <property type="protein sequence ID" value="KAK0971824.1"/>
    <property type="molecule type" value="Genomic_DNA"/>
</dbReference>
<sequence length="446" mass="51831">MVVVGSKTRNGKPLSSKAAEAKLERAKCKRLQRSAPTYTNFDLAETAFETPVIQRDRYAFGGPLLIRIPHPDNIIFTAIYQLLTEFNKADLHRRLDPLAVEALTDKPTICYARETESAVFLLGRAQTFIKLQVKLVRESNAPGSPAVVMTLPNHRMPDIDRLALELQHQLWRKTGRPFRFEILPAEIRSRIFLFAIGPYVEPSYPSNLFMLKGRWENNVEFNITGKDVSRRVHDQWHVNALHKQLDPVNLALLEISKATRKECMSALRKDTTKRYMDLDLVDQIPLYIPAPQRNFIRRLELALTHADFIEMFHCQIRPFSRDHQANQLPPIANVLRKDCLPLLNHLELRFMSTVEPTYSPWVSYEGNRPWDIDFDRLPCQKVLVDMILCFVSEWVRHIPSIKLTGFIKTETRMKWERVFKSKRPRESDDYIESEKQAVLSMPDSEL</sequence>